<dbReference type="RefSeq" id="WP_207844074.1">
    <property type="nucleotide sequence ID" value="NZ_JAFVMH010000001.1"/>
</dbReference>
<comment type="caution">
    <text evidence="7">The sequence shown here is derived from an EMBL/GenBank/DDBJ whole genome shotgun (WGS) entry which is preliminary data.</text>
</comment>
<evidence type="ECO:0000259" key="6">
    <source>
        <dbReference type="Pfam" id="PF00155"/>
    </source>
</evidence>
<dbReference type="InterPro" id="IPR051326">
    <property type="entry name" value="Kynurenine-oxoglutarate_AT"/>
</dbReference>
<accession>A0A939HLV0</accession>
<evidence type="ECO:0000256" key="3">
    <source>
        <dbReference type="ARBA" id="ARBA00022576"/>
    </source>
</evidence>
<dbReference type="Gene3D" id="3.90.1150.10">
    <property type="entry name" value="Aspartate Aminotransferase, domain 1"/>
    <property type="match status" value="1"/>
</dbReference>
<dbReference type="InterPro" id="IPR015424">
    <property type="entry name" value="PyrdxlP-dep_Trfase"/>
</dbReference>
<reference evidence="7" key="1">
    <citation type="submission" date="2021-03" db="EMBL/GenBank/DDBJ databases">
        <title>The complete genome sequence of Acetobacter sp. TBRC 12339.</title>
        <authorList>
            <person name="Charoenyingcharoen P."/>
            <person name="Yukphan P."/>
        </authorList>
    </citation>
    <scope>NUCLEOTIDE SEQUENCE</scope>
    <source>
        <strain evidence="7">TBRC 12339</strain>
    </source>
</reference>
<keyword evidence="4" id="KW-0808">Transferase</keyword>
<evidence type="ECO:0000256" key="1">
    <source>
        <dbReference type="ARBA" id="ARBA00001933"/>
    </source>
</evidence>
<proteinExistence type="inferred from homology"/>
<dbReference type="GO" id="GO:0030170">
    <property type="term" value="F:pyridoxal phosphate binding"/>
    <property type="evidence" value="ECO:0007669"/>
    <property type="project" value="InterPro"/>
</dbReference>
<dbReference type="SUPFAM" id="SSF53383">
    <property type="entry name" value="PLP-dependent transferases"/>
    <property type="match status" value="1"/>
</dbReference>
<sequence>MTKPLNPTFANLPVTIFTTMSDLARQHDAINLGQGFPDTQGPQDMVQLAADALLDGRNQYAPLTGLPELRQAVADASKRFQGLMVCADSEVVVTSGATEALAAAFCALIEPGDEVVLIEPLYDTYLPVIRQLGGIPRLVRLEAPDWALPRAALEQAFSDRTKAIVLNTPMNPTGKVFTPDELAFIADLMRRHDSYAICDEVYEHLVFDNAAHVSLMTLPDMRERCLRIGSAGKSFSLTGWKVGYVVAAAPLAGVVAKAHQNLVFATPPNLQRAVAFGLNKDTDYFTELARDMGRKRQILSAGLAEAGFGVLPSQGSYFVMADITPVAGGMDDVAFSRMLSEQARVTTIPASAFYDAQSGEPPRNLIRFAFCKREEILIEAVLRIKAWKNART</sequence>
<evidence type="ECO:0000256" key="4">
    <source>
        <dbReference type="ARBA" id="ARBA00022679"/>
    </source>
</evidence>
<dbReference type="NCBIfam" id="NF006488">
    <property type="entry name" value="PRK08912.1"/>
    <property type="match status" value="1"/>
</dbReference>
<comment type="similarity">
    <text evidence="2">Belongs to the class-I pyridoxal-phosphate-dependent aminotransferase family.</text>
</comment>
<keyword evidence="3 7" id="KW-0032">Aminotransferase</keyword>
<evidence type="ECO:0000313" key="7">
    <source>
        <dbReference type="EMBL" id="MBO1323647.1"/>
    </source>
</evidence>
<name>A0A939HLV0_9PROT</name>
<dbReference type="InterPro" id="IPR004839">
    <property type="entry name" value="Aminotransferase_I/II_large"/>
</dbReference>
<dbReference type="EMBL" id="JAFVMH010000001">
    <property type="protein sequence ID" value="MBO1323647.1"/>
    <property type="molecule type" value="Genomic_DNA"/>
</dbReference>
<dbReference type="PANTHER" id="PTHR43807:SF20">
    <property type="entry name" value="FI04487P"/>
    <property type="match status" value="1"/>
</dbReference>
<dbReference type="Pfam" id="PF00155">
    <property type="entry name" value="Aminotran_1_2"/>
    <property type="match status" value="1"/>
</dbReference>
<feature type="domain" description="Aminotransferase class I/classII large" evidence="6">
    <location>
        <begin position="28"/>
        <end position="372"/>
    </location>
</feature>
<dbReference type="Gene3D" id="3.40.640.10">
    <property type="entry name" value="Type I PLP-dependent aspartate aminotransferase-like (Major domain)"/>
    <property type="match status" value="1"/>
</dbReference>
<dbReference type="AlphaFoldDB" id="A0A939HLV0"/>
<protein>
    <submittedName>
        <fullName evidence="7">Aminotransferase</fullName>
    </submittedName>
</protein>
<dbReference type="InterPro" id="IPR015422">
    <property type="entry name" value="PyrdxlP-dep_Trfase_small"/>
</dbReference>
<dbReference type="CDD" id="cd00609">
    <property type="entry name" value="AAT_like"/>
    <property type="match status" value="1"/>
</dbReference>
<keyword evidence="5" id="KW-0663">Pyridoxal phosphate</keyword>
<dbReference type="PANTHER" id="PTHR43807">
    <property type="entry name" value="FI04487P"/>
    <property type="match status" value="1"/>
</dbReference>
<evidence type="ECO:0000313" key="8">
    <source>
        <dbReference type="Proteomes" id="UP000664073"/>
    </source>
</evidence>
<dbReference type="GO" id="GO:0005737">
    <property type="term" value="C:cytoplasm"/>
    <property type="evidence" value="ECO:0007669"/>
    <property type="project" value="TreeGrafter"/>
</dbReference>
<comment type="cofactor">
    <cofactor evidence="1">
        <name>pyridoxal 5'-phosphate</name>
        <dbReference type="ChEBI" id="CHEBI:597326"/>
    </cofactor>
</comment>
<dbReference type="GO" id="GO:0016212">
    <property type="term" value="F:kynurenine-oxoglutarate transaminase activity"/>
    <property type="evidence" value="ECO:0007669"/>
    <property type="project" value="TreeGrafter"/>
</dbReference>
<dbReference type="InterPro" id="IPR015421">
    <property type="entry name" value="PyrdxlP-dep_Trfase_major"/>
</dbReference>
<gene>
    <name evidence="7" type="ORF">J2D77_00565</name>
</gene>
<dbReference type="Proteomes" id="UP000664073">
    <property type="component" value="Unassembled WGS sequence"/>
</dbReference>
<dbReference type="FunFam" id="3.40.640.10:FF:000024">
    <property type="entry name" value="Kynurenine--oxoglutarate transaminase 3"/>
    <property type="match status" value="1"/>
</dbReference>
<evidence type="ECO:0000256" key="2">
    <source>
        <dbReference type="ARBA" id="ARBA00007441"/>
    </source>
</evidence>
<organism evidence="7 8">
    <name type="scientific">Acetobacter garciniae</name>
    <dbReference type="NCBI Taxonomy" id="2817435"/>
    <lineage>
        <taxon>Bacteria</taxon>
        <taxon>Pseudomonadati</taxon>
        <taxon>Pseudomonadota</taxon>
        <taxon>Alphaproteobacteria</taxon>
        <taxon>Acetobacterales</taxon>
        <taxon>Acetobacteraceae</taxon>
        <taxon>Acetobacter</taxon>
    </lineage>
</organism>
<evidence type="ECO:0000256" key="5">
    <source>
        <dbReference type="ARBA" id="ARBA00022898"/>
    </source>
</evidence>
<keyword evidence="8" id="KW-1185">Reference proteome</keyword>